<proteinExistence type="predicted"/>
<dbReference type="PROSITE" id="PS01081">
    <property type="entry name" value="HTH_TETR_1"/>
    <property type="match status" value="1"/>
</dbReference>
<dbReference type="Gene3D" id="1.10.357.10">
    <property type="entry name" value="Tetracycline Repressor, domain 2"/>
    <property type="match status" value="1"/>
</dbReference>
<dbReference type="Pfam" id="PF00440">
    <property type="entry name" value="TetR_N"/>
    <property type="match status" value="1"/>
</dbReference>
<keyword evidence="2 4" id="KW-0238">DNA-binding</keyword>
<evidence type="ECO:0000256" key="3">
    <source>
        <dbReference type="ARBA" id="ARBA00023163"/>
    </source>
</evidence>
<comment type="caution">
    <text evidence="6">The sequence shown here is derived from an EMBL/GenBank/DDBJ whole genome shotgun (WGS) entry which is preliminary data.</text>
</comment>
<dbReference type="InterPro" id="IPR050109">
    <property type="entry name" value="HTH-type_TetR-like_transc_reg"/>
</dbReference>
<dbReference type="Proteomes" id="UP001595823">
    <property type="component" value="Unassembled WGS sequence"/>
</dbReference>
<evidence type="ECO:0000313" key="6">
    <source>
        <dbReference type="EMBL" id="MFC4335536.1"/>
    </source>
</evidence>
<name>A0ABV8TXJ1_9ACTN</name>
<evidence type="ECO:0000256" key="4">
    <source>
        <dbReference type="PROSITE-ProRule" id="PRU00335"/>
    </source>
</evidence>
<keyword evidence="3" id="KW-0804">Transcription</keyword>
<dbReference type="InterPro" id="IPR009057">
    <property type="entry name" value="Homeodomain-like_sf"/>
</dbReference>
<keyword evidence="1" id="KW-0805">Transcription regulation</keyword>
<dbReference type="SUPFAM" id="SSF48498">
    <property type="entry name" value="Tetracyclin repressor-like, C-terminal domain"/>
    <property type="match status" value="1"/>
</dbReference>
<organism evidence="6 7">
    <name type="scientific">Salininema proteolyticum</name>
    <dbReference type="NCBI Taxonomy" id="1607685"/>
    <lineage>
        <taxon>Bacteria</taxon>
        <taxon>Bacillati</taxon>
        <taxon>Actinomycetota</taxon>
        <taxon>Actinomycetes</taxon>
        <taxon>Glycomycetales</taxon>
        <taxon>Glycomycetaceae</taxon>
        <taxon>Salininema</taxon>
    </lineage>
</organism>
<keyword evidence="7" id="KW-1185">Reference proteome</keyword>
<dbReference type="SUPFAM" id="SSF46689">
    <property type="entry name" value="Homeodomain-like"/>
    <property type="match status" value="1"/>
</dbReference>
<dbReference type="InterPro" id="IPR023772">
    <property type="entry name" value="DNA-bd_HTH_TetR-type_CS"/>
</dbReference>
<accession>A0ABV8TXJ1</accession>
<sequence length="200" mass="22343">MDNEENCAPSQGRPRSREASVSILTSALDLLAERGSLSAVSMEAIAERAGVSKATVYRRWSSKEELVAAAIDNVKAPVVDDLPHRTVREDLLITAAVMGKNHGPREEAVFHIVHAEMKGNEEMRRHHDRFMEARRAIVREIFTLGKERGELREDVDVNLAVAMFVSPIISIRAYKGFPELDDENLPVKVIDTLLEGMLTR</sequence>
<dbReference type="RefSeq" id="WP_380620479.1">
    <property type="nucleotide sequence ID" value="NZ_JBHSDK010000013.1"/>
</dbReference>
<evidence type="ECO:0000313" key="7">
    <source>
        <dbReference type="Proteomes" id="UP001595823"/>
    </source>
</evidence>
<dbReference type="EMBL" id="JBHSDK010000013">
    <property type="protein sequence ID" value="MFC4335536.1"/>
    <property type="molecule type" value="Genomic_DNA"/>
</dbReference>
<dbReference type="PROSITE" id="PS50977">
    <property type="entry name" value="HTH_TETR_2"/>
    <property type="match status" value="1"/>
</dbReference>
<dbReference type="InterPro" id="IPR036271">
    <property type="entry name" value="Tet_transcr_reg_TetR-rel_C_sf"/>
</dbReference>
<dbReference type="PANTHER" id="PTHR30055">
    <property type="entry name" value="HTH-TYPE TRANSCRIPTIONAL REGULATOR RUTR"/>
    <property type="match status" value="1"/>
</dbReference>
<evidence type="ECO:0000256" key="1">
    <source>
        <dbReference type="ARBA" id="ARBA00023015"/>
    </source>
</evidence>
<feature type="domain" description="HTH tetR-type" evidence="5">
    <location>
        <begin position="17"/>
        <end position="78"/>
    </location>
</feature>
<protein>
    <submittedName>
        <fullName evidence="6">TetR/AcrR family transcriptional regulator</fullName>
    </submittedName>
</protein>
<dbReference type="InterPro" id="IPR001647">
    <property type="entry name" value="HTH_TetR"/>
</dbReference>
<dbReference type="InterPro" id="IPR011075">
    <property type="entry name" value="TetR_C"/>
</dbReference>
<dbReference type="Pfam" id="PF16859">
    <property type="entry name" value="TetR_C_11"/>
    <property type="match status" value="1"/>
</dbReference>
<dbReference type="Gene3D" id="1.10.10.60">
    <property type="entry name" value="Homeodomain-like"/>
    <property type="match status" value="1"/>
</dbReference>
<feature type="DNA-binding region" description="H-T-H motif" evidence="4">
    <location>
        <begin position="41"/>
        <end position="60"/>
    </location>
</feature>
<evidence type="ECO:0000259" key="5">
    <source>
        <dbReference type="PROSITE" id="PS50977"/>
    </source>
</evidence>
<dbReference type="PANTHER" id="PTHR30055:SF148">
    <property type="entry name" value="TETR-FAMILY TRANSCRIPTIONAL REGULATOR"/>
    <property type="match status" value="1"/>
</dbReference>
<evidence type="ECO:0000256" key="2">
    <source>
        <dbReference type="ARBA" id="ARBA00023125"/>
    </source>
</evidence>
<reference evidence="7" key="1">
    <citation type="journal article" date="2019" name="Int. J. Syst. Evol. Microbiol.">
        <title>The Global Catalogue of Microorganisms (GCM) 10K type strain sequencing project: providing services to taxonomists for standard genome sequencing and annotation.</title>
        <authorList>
            <consortium name="The Broad Institute Genomics Platform"/>
            <consortium name="The Broad Institute Genome Sequencing Center for Infectious Disease"/>
            <person name="Wu L."/>
            <person name="Ma J."/>
        </authorList>
    </citation>
    <scope>NUCLEOTIDE SEQUENCE [LARGE SCALE GENOMIC DNA]</scope>
    <source>
        <strain evidence="7">IBRC-M 10908</strain>
    </source>
</reference>
<gene>
    <name evidence="6" type="ORF">ACFPET_10035</name>
</gene>